<proteinExistence type="predicted"/>
<organism evidence="2 3">
    <name type="scientific">Imhoffiella purpurea</name>
    <dbReference type="NCBI Taxonomy" id="1249627"/>
    <lineage>
        <taxon>Bacteria</taxon>
        <taxon>Pseudomonadati</taxon>
        <taxon>Pseudomonadota</taxon>
        <taxon>Gammaproteobacteria</taxon>
        <taxon>Chromatiales</taxon>
        <taxon>Chromatiaceae</taxon>
        <taxon>Imhoffiella</taxon>
    </lineage>
</organism>
<dbReference type="EMBL" id="AONC01000004">
    <property type="protein sequence ID" value="EXJ16919.1"/>
    <property type="molecule type" value="Genomic_DNA"/>
</dbReference>
<accession>W9VBX1</accession>
<gene>
    <name evidence="2" type="ORF">D779_2530</name>
</gene>
<keyword evidence="3" id="KW-1185">Reference proteome</keyword>
<name>W9VBX1_9GAMM</name>
<evidence type="ECO:0000313" key="2">
    <source>
        <dbReference type="EMBL" id="EXJ16919.1"/>
    </source>
</evidence>
<dbReference type="STRING" id="1249627.D779_2530"/>
<dbReference type="eggNOG" id="COG0500">
    <property type="taxonomic scope" value="Bacteria"/>
</dbReference>
<dbReference type="PANTHER" id="PTHR43861:SF5">
    <property type="entry name" value="BLL5978 PROTEIN"/>
    <property type="match status" value="1"/>
</dbReference>
<sequence length="319" mass="35446">MIQRFQYGPGSLVIELGSNDGYLLKHFLDRGIECLGVEPTASTADAAERLGISVLRDFFSESLALKLAVSGRQADLIIGNNVYAHVPDINDFTKGLKQALKPKGIITLEFPHLLRLIQGAQFDTIYHEHYSYLSLTSVIQIFQAAGLRVWDVSELSTHGGSLRIYGCHAEDDRPESPTVNEVLSEECRFGLRRSETYQGFQAHADRIKDDLLVFLIEQKRAGKQVVGYGAAAKGNTLINYAGVRADLLPCVCDAAVSKQGKYLPGSRIPIVTEAIIRKKKPSFILILPWNLRNEIMDQLEYIKAWDGQFVTAIPQLDVV</sequence>
<evidence type="ECO:0000259" key="1">
    <source>
        <dbReference type="Pfam" id="PF08484"/>
    </source>
</evidence>
<dbReference type="Gene3D" id="3.40.50.720">
    <property type="entry name" value="NAD(P)-binding Rossmann-like Domain"/>
    <property type="match status" value="1"/>
</dbReference>
<evidence type="ECO:0000313" key="3">
    <source>
        <dbReference type="Proteomes" id="UP000019460"/>
    </source>
</evidence>
<dbReference type="InterPro" id="IPR013691">
    <property type="entry name" value="MeTrfase_14"/>
</dbReference>
<dbReference type="PATRIC" id="fig|1249627.3.peg.485"/>
<dbReference type="AlphaFoldDB" id="W9VBX1"/>
<feature type="domain" description="C-methyltransferase" evidence="1">
    <location>
        <begin position="157"/>
        <end position="314"/>
    </location>
</feature>
<protein>
    <recommendedName>
        <fullName evidence="1">C-methyltransferase domain-containing protein</fullName>
    </recommendedName>
</protein>
<dbReference type="SUPFAM" id="SSF53335">
    <property type="entry name" value="S-adenosyl-L-methionine-dependent methyltransferases"/>
    <property type="match status" value="1"/>
</dbReference>
<dbReference type="Pfam" id="PF08484">
    <property type="entry name" value="Methyltransf_14"/>
    <property type="match status" value="1"/>
</dbReference>
<dbReference type="InterPro" id="IPR029063">
    <property type="entry name" value="SAM-dependent_MTases_sf"/>
</dbReference>
<dbReference type="PANTHER" id="PTHR43861">
    <property type="entry name" value="TRANS-ACONITATE 2-METHYLTRANSFERASE-RELATED"/>
    <property type="match status" value="1"/>
</dbReference>
<comment type="caution">
    <text evidence="2">The sequence shown here is derived from an EMBL/GenBank/DDBJ whole genome shotgun (WGS) entry which is preliminary data.</text>
</comment>
<dbReference type="Proteomes" id="UP000019460">
    <property type="component" value="Unassembled WGS sequence"/>
</dbReference>
<dbReference type="Gene3D" id="3.40.50.150">
    <property type="entry name" value="Vaccinia Virus protein VP39"/>
    <property type="match status" value="1"/>
</dbReference>
<dbReference type="Gene3D" id="6.10.250.3100">
    <property type="match status" value="1"/>
</dbReference>
<dbReference type="CDD" id="cd02440">
    <property type="entry name" value="AdoMet_MTases"/>
    <property type="match status" value="1"/>
</dbReference>
<dbReference type="Pfam" id="PF13489">
    <property type="entry name" value="Methyltransf_23"/>
    <property type="match status" value="1"/>
</dbReference>
<reference evidence="2 3" key="1">
    <citation type="submission" date="2012-11" db="EMBL/GenBank/DDBJ databases">
        <title>Genome assembly of Thiorhodococcus sp. AK35.</title>
        <authorList>
            <person name="Nupur N."/>
            <person name="Khatri I."/>
            <person name="Subramanian S."/>
            <person name="Pinnaka A."/>
        </authorList>
    </citation>
    <scope>NUCLEOTIDE SEQUENCE [LARGE SCALE GENOMIC DNA]</scope>
    <source>
        <strain evidence="2 3">AK35</strain>
    </source>
</reference>